<comment type="caution">
    <text evidence="2">The sequence shown here is derived from an EMBL/GenBank/DDBJ whole genome shotgun (WGS) entry which is preliminary data.</text>
</comment>
<dbReference type="AlphaFoldDB" id="A0A819RF50"/>
<sequence length="88" mass="9948">MKSAEYHGTNRLRVGLFDLGDITSHDIQAYIYSSATNSPYNSEFLTQVAHNVKHQSHIHHSIGGDMITQKLNELLSRVEPTSMFDDDD</sequence>
<reference evidence="2" key="1">
    <citation type="submission" date="2021-02" db="EMBL/GenBank/DDBJ databases">
        <authorList>
            <person name="Nowell W R."/>
        </authorList>
    </citation>
    <scope>NUCLEOTIDE SEQUENCE</scope>
</reference>
<name>A0A819RF50_9BILA</name>
<evidence type="ECO:0000313" key="1">
    <source>
        <dbReference type="EMBL" id="CAF1423258.1"/>
    </source>
</evidence>
<dbReference type="EMBL" id="CAJOBB010003639">
    <property type="protein sequence ID" value="CAF4051199.1"/>
    <property type="molecule type" value="Genomic_DNA"/>
</dbReference>
<accession>A0A819RF50</accession>
<evidence type="ECO:0000313" key="2">
    <source>
        <dbReference type="EMBL" id="CAF4051199.1"/>
    </source>
</evidence>
<dbReference type="EMBL" id="CAJNOE010001437">
    <property type="protein sequence ID" value="CAF1423258.1"/>
    <property type="molecule type" value="Genomic_DNA"/>
</dbReference>
<gene>
    <name evidence="1" type="ORF">IZO911_LOCUS40805</name>
    <name evidence="2" type="ORF">KXQ929_LOCUS31545</name>
</gene>
<dbReference type="Proteomes" id="UP000663860">
    <property type="component" value="Unassembled WGS sequence"/>
</dbReference>
<evidence type="ECO:0000313" key="3">
    <source>
        <dbReference type="Proteomes" id="UP000663868"/>
    </source>
</evidence>
<dbReference type="Proteomes" id="UP000663868">
    <property type="component" value="Unassembled WGS sequence"/>
</dbReference>
<proteinExistence type="predicted"/>
<organism evidence="2 3">
    <name type="scientific">Adineta steineri</name>
    <dbReference type="NCBI Taxonomy" id="433720"/>
    <lineage>
        <taxon>Eukaryota</taxon>
        <taxon>Metazoa</taxon>
        <taxon>Spiralia</taxon>
        <taxon>Gnathifera</taxon>
        <taxon>Rotifera</taxon>
        <taxon>Eurotatoria</taxon>
        <taxon>Bdelloidea</taxon>
        <taxon>Adinetida</taxon>
        <taxon>Adinetidae</taxon>
        <taxon>Adineta</taxon>
    </lineage>
</organism>
<protein>
    <submittedName>
        <fullName evidence="2">Uncharacterized protein</fullName>
    </submittedName>
</protein>